<name>A0A0C7P1Z2_DEFTU</name>
<dbReference type="SUPFAM" id="SSF161098">
    <property type="entry name" value="MetI-like"/>
    <property type="match status" value="1"/>
</dbReference>
<protein>
    <submittedName>
        <fullName evidence="9">ABC-type sugar transport systems, permease components</fullName>
    </submittedName>
</protein>
<dbReference type="PROSITE" id="PS50928">
    <property type="entry name" value="ABC_TM1"/>
    <property type="match status" value="1"/>
</dbReference>
<dbReference type="AlphaFoldDB" id="A0A0C7P1Z2"/>
<dbReference type="STRING" id="1006576.DTL3_0704"/>
<feature type="transmembrane region" description="Helical" evidence="7">
    <location>
        <begin position="265"/>
        <end position="284"/>
    </location>
</feature>
<dbReference type="PATRIC" id="fig|1006576.9.peg.685"/>
<evidence type="ECO:0000256" key="2">
    <source>
        <dbReference type="ARBA" id="ARBA00022448"/>
    </source>
</evidence>
<dbReference type="Gene3D" id="1.10.3720.10">
    <property type="entry name" value="MetI-like"/>
    <property type="match status" value="1"/>
</dbReference>
<sequence length="295" mass="33119">MSKKNKNLAKKEAIKGFSISSIYLIYAAIFWGYPFVWLFILVFSKWKFVGSPQFVGFKNITRVLSDPLFWKTVLNVFRFMLYYIPLVLLGAMLFAIALNKLKYGKTFVTLSFLVANVSSGVAYSIMFSNLFAVNGPINKLLYNLFGVTIPWFTSPSLAMFSIALIVIWKFIGYYGLILYAGISAIPESLYEAAELDGAGGFTKFFKITLPLLNPSIVMVMVLAITLAFGIFTEPYMITGGGPMRTTLTPMMHMITTSFQRMDPTYAATMAVFVAGISFGMVWLVRKIMEREVDLV</sequence>
<feature type="domain" description="ABC transmembrane type-1" evidence="8">
    <location>
        <begin position="73"/>
        <end position="282"/>
    </location>
</feature>
<evidence type="ECO:0000256" key="4">
    <source>
        <dbReference type="ARBA" id="ARBA00022692"/>
    </source>
</evidence>
<dbReference type="InterPro" id="IPR000515">
    <property type="entry name" value="MetI-like"/>
</dbReference>
<evidence type="ECO:0000256" key="7">
    <source>
        <dbReference type="RuleBase" id="RU363032"/>
    </source>
</evidence>
<keyword evidence="4 7" id="KW-0812">Transmembrane</keyword>
<dbReference type="PANTHER" id="PTHR43227">
    <property type="entry name" value="BLL4140 PROTEIN"/>
    <property type="match status" value="1"/>
</dbReference>
<dbReference type="CDD" id="cd06261">
    <property type="entry name" value="TM_PBP2"/>
    <property type="match status" value="1"/>
</dbReference>
<keyword evidence="5 7" id="KW-1133">Transmembrane helix</keyword>
<dbReference type="HOGENOM" id="CLU_016047_0_2_0"/>
<evidence type="ECO:0000256" key="3">
    <source>
        <dbReference type="ARBA" id="ARBA00022475"/>
    </source>
</evidence>
<proteinExistence type="inferred from homology"/>
<dbReference type="InterPro" id="IPR035906">
    <property type="entry name" value="MetI-like_sf"/>
</dbReference>
<evidence type="ECO:0000256" key="5">
    <source>
        <dbReference type="ARBA" id="ARBA00022989"/>
    </source>
</evidence>
<accession>A0A0C7P1Z2</accession>
<evidence type="ECO:0000256" key="6">
    <source>
        <dbReference type="ARBA" id="ARBA00023136"/>
    </source>
</evidence>
<feature type="transmembrane region" description="Helical" evidence="7">
    <location>
        <begin position="79"/>
        <end position="98"/>
    </location>
</feature>
<dbReference type="Proteomes" id="UP000032809">
    <property type="component" value="Chromosome I"/>
</dbReference>
<dbReference type="Pfam" id="PF00528">
    <property type="entry name" value="BPD_transp_1"/>
    <property type="match status" value="1"/>
</dbReference>
<evidence type="ECO:0000313" key="9">
    <source>
        <dbReference type="EMBL" id="CEP78014.1"/>
    </source>
</evidence>
<keyword evidence="6 7" id="KW-0472">Membrane</keyword>
<evidence type="ECO:0000256" key="1">
    <source>
        <dbReference type="ARBA" id="ARBA00004651"/>
    </source>
</evidence>
<dbReference type="RefSeq" id="WP_045087547.1">
    <property type="nucleotide sequence ID" value="NZ_LN824141.1"/>
</dbReference>
<dbReference type="KEGG" id="dtn:DTL3_0704"/>
<keyword evidence="2 7" id="KW-0813">Transport</keyword>
<dbReference type="EMBL" id="LN824141">
    <property type="protein sequence ID" value="CEP78014.1"/>
    <property type="molecule type" value="Genomic_DNA"/>
</dbReference>
<comment type="subcellular location">
    <subcellularLocation>
        <location evidence="1 7">Cell membrane</location>
        <topology evidence="1 7">Multi-pass membrane protein</topology>
    </subcellularLocation>
</comment>
<dbReference type="GO" id="GO:0005886">
    <property type="term" value="C:plasma membrane"/>
    <property type="evidence" value="ECO:0007669"/>
    <property type="project" value="UniProtKB-SubCell"/>
</dbReference>
<gene>
    <name evidence="9" type="ORF">DTL3_0704</name>
</gene>
<dbReference type="PANTHER" id="PTHR43227:SF11">
    <property type="entry name" value="BLL4140 PROTEIN"/>
    <property type="match status" value="1"/>
</dbReference>
<feature type="transmembrane region" description="Helical" evidence="7">
    <location>
        <begin position="110"/>
        <end position="137"/>
    </location>
</feature>
<keyword evidence="3" id="KW-1003">Cell membrane</keyword>
<dbReference type="GO" id="GO:0055085">
    <property type="term" value="P:transmembrane transport"/>
    <property type="evidence" value="ECO:0007669"/>
    <property type="project" value="InterPro"/>
</dbReference>
<comment type="similarity">
    <text evidence="7">Belongs to the binding-protein-dependent transport system permease family.</text>
</comment>
<dbReference type="OrthoDB" id="5174895at2"/>
<feature type="transmembrane region" description="Helical" evidence="7">
    <location>
        <begin position="211"/>
        <end position="231"/>
    </location>
</feature>
<feature type="transmembrane region" description="Helical" evidence="7">
    <location>
        <begin position="21"/>
        <end position="43"/>
    </location>
</feature>
<organism evidence="9 10">
    <name type="scientific">Defluviitoga tunisiensis</name>
    <dbReference type="NCBI Taxonomy" id="1006576"/>
    <lineage>
        <taxon>Bacteria</taxon>
        <taxon>Thermotogati</taxon>
        <taxon>Thermotogota</taxon>
        <taxon>Thermotogae</taxon>
        <taxon>Petrotogales</taxon>
        <taxon>Petrotogaceae</taxon>
        <taxon>Defluviitoga</taxon>
    </lineage>
</organism>
<feature type="transmembrane region" description="Helical" evidence="7">
    <location>
        <begin position="157"/>
        <end position="180"/>
    </location>
</feature>
<dbReference type="InterPro" id="IPR050809">
    <property type="entry name" value="UgpAE/MalFG_permease"/>
</dbReference>
<keyword evidence="9" id="KW-0762">Sugar transport</keyword>
<evidence type="ECO:0000313" key="10">
    <source>
        <dbReference type="Proteomes" id="UP000032809"/>
    </source>
</evidence>
<reference evidence="10" key="1">
    <citation type="submission" date="2014-11" db="EMBL/GenBank/DDBJ databases">
        <authorList>
            <person name="Wibberg D."/>
        </authorList>
    </citation>
    <scope>NUCLEOTIDE SEQUENCE [LARGE SCALE GENOMIC DNA]</scope>
    <source>
        <strain evidence="10">L3</strain>
    </source>
</reference>
<evidence type="ECO:0000259" key="8">
    <source>
        <dbReference type="PROSITE" id="PS50928"/>
    </source>
</evidence>
<keyword evidence="10" id="KW-1185">Reference proteome</keyword>